<dbReference type="GO" id="GO:0003676">
    <property type="term" value="F:nucleic acid binding"/>
    <property type="evidence" value="ECO:0007669"/>
    <property type="project" value="InterPro"/>
</dbReference>
<protein>
    <recommendedName>
        <fullName evidence="5">RNase H type-1 domain-containing protein</fullName>
    </recommendedName>
</protein>
<dbReference type="AlphaFoldDB" id="A0A8X7WD42"/>
<dbReference type="SUPFAM" id="SSF53098">
    <property type="entry name" value="Ribonuclease H-like"/>
    <property type="match status" value="1"/>
</dbReference>
<evidence type="ECO:0008006" key="5">
    <source>
        <dbReference type="Google" id="ProtNLM"/>
    </source>
</evidence>
<evidence type="ECO:0000313" key="3">
    <source>
        <dbReference type="EMBL" id="KAG2327931.1"/>
    </source>
</evidence>
<feature type="domain" description="Reverse transcriptase zinc-binding" evidence="2">
    <location>
        <begin position="185"/>
        <end position="254"/>
    </location>
</feature>
<dbReference type="InterPro" id="IPR044730">
    <property type="entry name" value="RNase_H-like_dom_plant"/>
</dbReference>
<dbReference type="InterPro" id="IPR052929">
    <property type="entry name" value="RNase_H-like_EbsB-rel"/>
</dbReference>
<evidence type="ECO:0000259" key="1">
    <source>
        <dbReference type="Pfam" id="PF13456"/>
    </source>
</evidence>
<keyword evidence="4" id="KW-1185">Reference proteome</keyword>
<proteinExistence type="predicted"/>
<dbReference type="GO" id="GO:0004523">
    <property type="term" value="F:RNA-DNA hybrid ribonuclease activity"/>
    <property type="evidence" value="ECO:0007669"/>
    <property type="project" value="InterPro"/>
</dbReference>
<reference evidence="3 4" key="1">
    <citation type="submission" date="2020-02" db="EMBL/GenBank/DDBJ databases">
        <authorList>
            <person name="Ma Q."/>
            <person name="Huang Y."/>
            <person name="Song X."/>
            <person name="Pei D."/>
        </authorList>
    </citation>
    <scope>NUCLEOTIDE SEQUENCE [LARGE SCALE GENOMIC DNA]</scope>
    <source>
        <strain evidence="3">Sxm20200214</strain>
        <tissue evidence="3">Leaf</tissue>
    </source>
</reference>
<accession>A0A8X7WD42</accession>
<dbReference type="PANTHER" id="PTHR47074:SF78">
    <property type="entry name" value="GB|AAF30348.1-RELATED"/>
    <property type="match status" value="1"/>
</dbReference>
<sequence>MGFRDLQQFNQALLANQYWKIAHRPKSLIFRVLENRYFKNKSIWEATKGHQTSYGWNSLLYGKELLTKGYQCGIGNGSETLLRDNWLPTTPPRSPSLLPYTNPTLRVDCLINKETHQWNQEVLDDLIDQSDHHLIKKIFLGFYDSADYKIWPYTSHGNYTARSGYHFSVANNDSLEERRPPLFTKPAVSKAIWTADIVPKLRHFLWSISSKAISITENLQRRNIPVDPYCVRCCDIVETANHLFFQCPYAQQVWRQSGLMIPTLHDSHISIDDKLLMLLHLSKDSAIPRNVRLRPIWILWRLWKSRNELIFNSKVIPHEVCFTLAVSDVHEWVSCTAHLETGVSPARQQTQPMQYRSSKWKKPPMGWVKCNYDSSHRNDNTPSGMGWIIRSCNGTFLHCGHGLFEGRTTVVESEATSLIWAMQACLSLGYRNIIFEGDNLQLKNVLQDNESNIKLQNLKSSIMGLQQGFARSRFDHCKREANGCADKLAKFSITCNHVWGVYHICPPFLQLSVILDNE</sequence>
<feature type="domain" description="RNase H type-1" evidence="1">
    <location>
        <begin position="371"/>
        <end position="491"/>
    </location>
</feature>
<evidence type="ECO:0000313" key="4">
    <source>
        <dbReference type="Proteomes" id="UP000886595"/>
    </source>
</evidence>
<dbReference type="InterPro" id="IPR012337">
    <property type="entry name" value="RNaseH-like_sf"/>
</dbReference>
<dbReference type="EMBL" id="JAAMPC010000002">
    <property type="protein sequence ID" value="KAG2327931.1"/>
    <property type="molecule type" value="Genomic_DNA"/>
</dbReference>
<organism evidence="3 4">
    <name type="scientific">Brassica carinata</name>
    <name type="common">Ethiopian mustard</name>
    <name type="synonym">Abyssinian cabbage</name>
    <dbReference type="NCBI Taxonomy" id="52824"/>
    <lineage>
        <taxon>Eukaryota</taxon>
        <taxon>Viridiplantae</taxon>
        <taxon>Streptophyta</taxon>
        <taxon>Embryophyta</taxon>
        <taxon>Tracheophyta</taxon>
        <taxon>Spermatophyta</taxon>
        <taxon>Magnoliopsida</taxon>
        <taxon>eudicotyledons</taxon>
        <taxon>Gunneridae</taxon>
        <taxon>Pentapetalae</taxon>
        <taxon>rosids</taxon>
        <taxon>malvids</taxon>
        <taxon>Brassicales</taxon>
        <taxon>Brassicaceae</taxon>
        <taxon>Brassiceae</taxon>
        <taxon>Brassica</taxon>
    </lineage>
</organism>
<comment type="caution">
    <text evidence="3">The sequence shown here is derived from an EMBL/GenBank/DDBJ whole genome shotgun (WGS) entry which is preliminary data.</text>
</comment>
<dbReference type="InterPro" id="IPR026960">
    <property type="entry name" value="RVT-Znf"/>
</dbReference>
<dbReference type="Pfam" id="PF13966">
    <property type="entry name" value="zf-RVT"/>
    <property type="match status" value="1"/>
</dbReference>
<dbReference type="InterPro" id="IPR002156">
    <property type="entry name" value="RNaseH_domain"/>
</dbReference>
<gene>
    <name evidence="3" type="ORF">Bca52824_010659</name>
</gene>
<dbReference type="CDD" id="cd06222">
    <property type="entry name" value="RNase_H_like"/>
    <property type="match status" value="1"/>
</dbReference>
<dbReference type="OrthoDB" id="1108224at2759"/>
<dbReference type="Proteomes" id="UP000886595">
    <property type="component" value="Unassembled WGS sequence"/>
</dbReference>
<dbReference type="Gene3D" id="3.30.420.10">
    <property type="entry name" value="Ribonuclease H-like superfamily/Ribonuclease H"/>
    <property type="match status" value="1"/>
</dbReference>
<evidence type="ECO:0000259" key="2">
    <source>
        <dbReference type="Pfam" id="PF13966"/>
    </source>
</evidence>
<dbReference type="PANTHER" id="PTHR47074">
    <property type="entry name" value="BNAC02G40300D PROTEIN"/>
    <property type="match status" value="1"/>
</dbReference>
<dbReference type="InterPro" id="IPR036397">
    <property type="entry name" value="RNaseH_sf"/>
</dbReference>
<name>A0A8X7WD42_BRACI</name>
<dbReference type="Pfam" id="PF13456">
    <property type="entry name" value="RVT_3"/>
    <property type="match status" value="1"/>
</dbReference>